<reference evidence="1" key="1">
    <citation type="submission" date="2022-07" db="EMBL/GenBank/DDBJ databases">
        <title>Genome Sequence of Phlebia brevispora.</title>
        <authorList>
            <person name="Buettner E."/>
        </authorList>
    </citation>
    <scope>NUCLEOTIDE SEQUENCE</scope>
    <source>
        <strain evidence="1">MPL23</strain>
    </source>
</reference>
<evidence type="ECO:0000313" key="2">
    <source>
        <dbReference type="Proteomes" id="UP001148662"/>
    </source>
</evidence>
<evidence type="ECO:0000313" key="1">
    <source>
        <dbReference type="EMBL" id="KAJ3521049.1"/>
    </source>
</evidence>
<gene>
    <name evidence="1" type="ORF">NM688_g9073</name>
</gene>
<dbReference type="Proteomes" id="UP001148662">
    <property type="component" value="Unassembled WGS sequence"/>
</dbReference>
<sequence>MSILPDGKYSMQNLAFPVILGLTDRPTYPAADHEVPKAADLPLQVAVVQVGYAPVPSVVTKRPEDGLYEIVISDHQTFPLVGTVCAQTHQPFAWTLKARPDVGPDVHTVHTGARQWYLPAGTFNTPLSLKVPPNDECECDDKNKYMFNFSPWEAPEAVRGNRV</sequence>
<accession>A0ACC1RP26</accession>
<dbReference type="EMBL" id="JANHOG010002675">
    <property type="protein sequence ID" value="KAJ3521049.1"/>
    <property type="molecule type" value="Genomic_DNA"/>
</dbReference>
<comment type="caution">
    <text evidence="1">The sequence shown here is derived from an EMBL/GenBank/DDBJ whole genome shotgun (WGS) entry which is preliminary data.</text>
</comment>
<name>A0ACC1RP26_9APHY</name>
<proteinExistence type="predicted"/>
<protein>
    <submittedName>
        <fullName evidence="1">Uncharacterized protein</fullName>
    </submittedName>
</protein>
<keyword evidence="2" id="KW-1185">Reference proteome</keyword>
<organism evidence="1 2">
    <name type="scientific">Phlebia brevispora</name>
    <dbReference type="NCBI Taxonomy" id="194682"/>
    <lineage>
        <taxon>Eukaryota</taxon>
        <taxon>Fungi</taxon>
        <taxon>Dikarya</taxon>
        <taxon>Basidiomycota</taxon>
        <taxon>Agaricomycotina</taxon>
        <taxon>Agaricomycetes</taxon>
        <taxon>Polyporales</taxon>
        <taxon>Meruliaceae</taxon>
        <taxon>Phlebia</taxon>
    </lineage>
</organism>